<dbReference type="EMBL" id="VSRR010066650">
    <property type="protein sequence ID" value="MPC84867.1"/>
    <property type="molecule type" value="Genomic_DNA"/>
</dbReference>
<accession>A0A5B7ITU4</accession>
<reference evidence="2 3" key="1">
    <citation type="submission" date="2019-05" db="EMBL/GenBank/DDBJ databases">
        <title>Another draft genome of Portunus trituberculatus and its Hox gene families provides insights of decapod evolution.</title>
        <authorList>
            <person name="Jeong J.-H."/>
            <person name="Song I."/>
            <person name="Kim S."/>
            <person name="Choi T."/>
            <person name="Kim D."/>
            <person name="Ryu S."/>
            <person name="Kim W."/>
        </authorList>
    </citation>
    <scope>NUCLEOTIDE SEQUENCE [LARGE SCALE GENOMIC DNA]</scope>
    <source>
        <tissue evidence="2">Muscle</tissue>
    </source>
</reference>
<gene>
    <name evidence="2" type="ORF">E2C01_079617</name>
</gene>
<comment type="caution">
    <text evidence="2">The sequence shown here is derived from an EMBL/GenBank/DDBJ whole genome shotgun (WGS) entry which is preliminary data.</text>
</comment>
<proteinExistence type="predicted"/>
<name>A0A5B7ITU4_PORTR</name>
<dbReference type="AlphaFoldDB" id="A0A5B7ITU4"/>
<feature type="compositionally biased region" description="Polar residues" evidence="1">
    <location>
        <begin position="23"/>
        <end position="33"/>
    </location>
</feature>
<keyword evidence="3" id="KW-1185">Reference proteome</keyword>
<evidence type="ECO:0000313" key="3">
    <source>
        <dbReference type="Proteomes" id="UP000324222"/>
    </source>
</evidence>
<sequence length="87" mass="9455">MKQPTATSDRNWLGGKERHAQGISGTEAPNRNYQRACYSSDPQSPQGEISKGGEDPPSLTTSFTRHAVNANTNKVMGRIRKPSEVIG</sequence>
<feature type="compositionally biased region" description="Polar residues" evidence="1">
    <location>
        <begin position="1"/>
        <end position="10"/>
    </location>
</feature>
<feature type="compositionally biased region" description="Polar residues" evidence="1">
    <location>
        <begin position="58"/>
        <end position="74"/>
    </location>
</feature>
<evidence type="ECO:0000313" key="2">
    <source>
        <dbReference type="EMBL" id="MPC84867.1"/>
    </source>
</evidence>
<protein>
    <submittedName>
        <fullName evidence="2">Uncharacterized protein</fullName>
    </submittedName>
</protein>
<evidence type="ECO:0000256" key="1">
    <source>
        <dbReference type="SAM" id="MobiDB-lite"/>
    </source>
</evidence>
<dbReference type="Proteomes" id="UP000324222">
    <property type="component" value="Unassembled WGS sequence"/>
</dbReference>
<feature type="region of interest" description="Disordered" evidence="1">
    <location>
        <begin position="1"/>
        <end position="87"/>
    </location>
</feature>
<organism evidence="2 3">
    <name type="scientific">Portunus trituberculatus</name>
    <name type="common">Swimming crab</name>
    <name type="synonym">Neptunus trituberculatus</name>
    <dbReference type="NCBI Taxonomy" id="210409"/>
    <lineage>
        <taxon>Eukaryota</taxon>
        <taxon>Metazoa</taxon>
        <taxon>Ecdysozoa</taxon>
        <taxon>Arthropoda</taxon>
        <taxon>Crustacea</taxon>
        <taxon>Multicrustacea</taxon>
        <taxon>Malacostraca</taxon>
        <taxon>Eumalacostraca</taxon>
        <taxon>Eucarida</taxon>
        <taxon>Decapoda</taxon>
        <taxon>Pleocyemata</taxon>
        <taxon>Brachyura</taxon>
        <taxon>Eubrachyura</taxon>
        <taxon>Portunoidea</taxon>
        <taxon>Portunidae</taxon>
        <taxon>Portuninae</taxon>
        <taxon>Portunus</taxon>
    </lineage>
</organism>